<gene>
    <name evidence="1" type="ORF">GCM10023258_39080</name>
</gene>
<accession>A0ABP9JM31</accession>
<name>A0ABP9JM31_9MICO</name>
<sequence length="153" mass="16072">MQVGPLVVEPGPQGVVAERVDDLLRLGEAQPGGLEALEHELGQRQRDEGLAAQLERRDRGPRAPRAVDLVEGGRELPGRLGRASRDVGCGALLAQGAGALEQIDGPAGLPSGAGHPLPHEAQARVSDLDRRGDDRTHVLVVGVGHDEVHRPMG</sequence>
<reference evidence="2" key="1">
    <citation type="journal article" date="2019" name="Int. J. Syst. Evol. Microbiol.">
        <title>The Global Catalogue of Microorganisms (GCM) 10K type strain sequencing project: providing services to taxonomists for standard genome sequencing and annotation.</title>
        <authorList>
            <consortium name="The Broad Institute Genomics Platform"/>
            <consortium name="The Broad Institute Genome Sequencing Center for Infectious Disease"/>
            <person name="Wu L."/>
            <person name="Ma J."/>
        </authorList>
    </citation>
    <scope>NUCLEOTIDE SEQUENCE [LARGE SCALE GENOMIC DNA]</scope>
    <source>
        <strain evidence="2">JCM 17687</strain>
    </source>
</reference>
<dbReference type="Proteomes" id="UP001500427">
    <property type="component" value="Unassembled WGS sequence"/>
</dbReference>
<evidence type="ECO:0000313" key="2">
    <source>
        <dbReference type="Proteomes" id="UP001500427"/>
    </source>
</evidence>
<comment type="caution">
    <text evidence="1">The sequence shown here is derived from an EMBL/GenBank/DDBJ whole genome shotgun (WGS) entry which is preliminary data.</text>
</comment>
<keyword evidence="2" id="KW-1185">Reference proteome</keyword>
<protein>
    <submittedName>
        <fullName evidence="1">Uncharacterized protein</fullName>
    </submittedName>
</protein>
<proteinExistence type="predicted"/>
<evidence type="ECO:0000313" key="1">
    <source>
        <dbReference type="EMBL" id="GAA5036281.1"/>
    </source>
</evidence>
<organism evidence="1 2">
    <name type="scientific">Terrabacter aeriphilus</name>
    <dbReference type="NCBI Taxonomy" id="515662"/>
    <lineage>
        <taxon>Bacteria</taxon>
        <taxon>Bacillati</taxon>
        <taxon>Actinomycetota</taxon>
        <taxon>Actinomycetes</taxon>
        <taxon>Micrococcales</taxon>
        <taxon>Intrasporangiaceae</taxon>
        <taxon>Terrabacter</taxon>
    </lineage>
</organism>
<dbReference type="EMBL" id="BAABIW010000028">
    <property type="protein sequence ID" value="GAA5036281.1"/>
    <property type="molecule type" value="Genomic_DNA"/>
</dbReference>